<comment type="caution">
    <text evidence="1">The sequence shown here is derived from an EMBL/GenBank/DDBJ whole genome shotgun (WGS) entry which is preliminary data.</text>
</comment>
<dbReference type="InterPro" id="IPR036691">
    <property type="entry name" value="Endo/exonu/phosph_ase_sf"/>
</dbReference>
<evidence type="ECO:0000313" key="2">
    <source>
        <dbReference type="Proteomes" id="UP001623348"/>
    </source>
</evidence>
<dbReference type="Proteomes" id="UP001623348">
    <property type="component" value="Unassembled WGS sequence"/>
</dbReference>
<accession>A0ABC9WV19</accession>
<organism evidence="1 2">
    <name type="scientific">Grus japonensis</name>
    <name type="common">Japanese crane</name>
    <name type="synonym">Red-crowned crane</name>
    <dbReference type="NCBI Taxonomy" id="30415"/>
    <lineage>
        <taxon>Eukaryota</taxon>
        <taxon>Metazoa</taxon>
        <taxon>Chordata</taxon>
        <taxon>Craniata</taxon>
        <taxon>Vertebrata</taxon>
        <taxon>Euteleostomi</taxon>
        <taxon>Archelosauria</taxon>
        <taxon>Archosauria</taxon>
        <taxon>Dinosauria</taxon>
        <taxon>Saurischia</taxon>
        <taxon>Theropoda</taxon>
        <taxon>Coelurosauria</taxon>
        <taxon>Aves</taxon>
        <taxon>Neognathae</taxon>
        <taxon>Neoaves</taxon>
        <taxon>Gruiformes</taxon>
        <taxon>Gruidae</taxon>
        <taxon>Grus</taxon>
    </lineage>
</organism>
<keyword evidence="2" id="KW-1185">Reference proteome</keyword>
<dbReference type="EMBL" id="BAAFJT010000004">
    <property type="protein sequence ID" value="GAB0189218.1"/>
    <property type="molecule type" value="Genomic_DNA"/>
</dbReference>
<sequence length="189" mass="21225">MFEGQCASKVLQSAISVEAGDGEPCDSKDTRVIDGLETTEGQVEIRASPIRRMEGSAAQLKCIYTNACSMGNKQEELEAIMQLENYNILAITETWWDDLHNWSAATAVDGYKLFRRDRQGRRGGGVALYVRECFDCLELNDGDDKVECLWVIIRREANKADTMVGVCYRPPNQDEEADEILYKQLGEVS</sequence>
<dbReference type="PANTHER" id="PTHR33395">
    <property type="entry name" value="TRANSCRIPTASE, PUTATIVE-RELATED-RELATED"/>
    <property type="match status" value="1"/>
</dbReference>
<gene>
    <name evidence="1" type="ORF">GRJ2_001387100</name>
</gene>
<reference evidence="1 2" key="1">
    <citation type="submission" date="2024-06" db="EMBL/GenBank/DDBJ databases">
        <title>The draft genome of Grus japonensis, version 3.</title>
        <authorList>
            <person name="Nabeshima K."/>
            <person name="Suzuki S."/>
            <person name="Onuma M."/>
        </authorList>
    </citation>
    <scope>NUCLEOTIDE SEQUENCE [LARGE SCALE GENOMIC DNA]</scope>
    <source>
        <strain evidence="1 2">451A</strain>
    </source>
</reference>
<dbReference type="SUPFAM" id="SSF56219">
    <property type="entry name" value="DNase I-like"/>
    <property type="match status" value="1"/>
</dbReference>
<dbReference type="Gene3D" id="3.60.10.10">
    <property type="entry name" value="Endonuclease/exonuclease/phosphatase"/>
    <property type="match status" value="1"/>
</dbReference>
<evidence type="ECO:0008006" key="3">
    <source>
        <dbReference type="Google" id="ProtNLM"/>
    </source>
</evidence>
<dbReference type="AlphaFoldDB" id="A0ABC9WV19"/>
<evidence type="ECO:0000313" key="1">
    <source>
        <dbReference type="EMBL" id="GAB0189218.1"/>
    </source>
</evidence>
<proteinExistence type="predicted"/>
<dbReference type="PANTHER" id="PTHR33395:SF22">
    <property type="entry name" value="REVERSE TRANSCRIPTASE DOMAIN-CONTAINING PROTEIN"/>
    <property type="match status" value="1"/>
</dbReference>
<protein>
    <recommendedName>
        <fullName evidence="3">Mitochondrial fission process protein 1</fullName>
    </recommendedName>
</protein>
<name>A0ABC9WV19_GRUJA</name>